<keyword evidence="3" id="KW-0479">Metal-binding</keyword>
<dbReference type="GO" id="GO:0016491">
    <property type="term" value="F:oxidoreductase activity"/>
    <property type="evidence" value="ECO:0007669"/>
    <property type="project" value="InterPro"/>
</dbReference>
<dbReference type="InterPro" id="IPR050123">
    <property type="entry name" value="Prok_molybdopt-oxidoreductase"/>
</dbReference>
<dbReference type="InterPro" id="IPR009010">
    <property type="entry name" value="Asp_de-COase-like_dom_sf"/>
</dbReference>
<organism evidence="8 9">
    <name type="scientific">Dolosicoccus paucivorans</name>
    <dbReference type="NCBI Taxonomy" id="84521"/>
    <lineage>
        <taxon>Bacteria</taxon>
        <taxon>Bacillati</taxon>
        <taxon>Bacillota</taxon>
        <taxon>Bacilli</taxon>
        <taxon>Lactobacillales</taxon>
        <taxon>Aerococcaceae</taxon>
        <taxon>Dolosicoccus</taxon>
    </lineage>
</organism>
<name>A0A2N6SMQ9_9LACT</name>
<dbReference type="Gene3D" id="2.20.25.90">
    <property type="entry name" value="ADC-like domains"/>
    <property type="match status" value="1"/>
</dbReference>
<dbReference type="Proteomes" id="UP000235682">
    <property type="component" value="Unassembled WGS sequence"/>
</dbReference>
<dbReference type="GO" id="GO:0051539">
    <property type="term" value="F:4 iron, 4 sulfur cluster binding"/>
    <property type="evidence" value="ECO:0007669"/>
    <property type="project" value="UniProtKB-KW"/>
</dbReference>
<dbReference type="PANTHER" id="PTHR43105">
    <property type="entry name" value="RESPIRATORY NITRATE REDUCTASE"/>
    <property type="match status" value="1"/>
</dbReference>
<dbReference type="Pfam" id="PF00384">
    <property type="entry name" value="Molybdopterin"/>
    <property type="match status" value="1"/>
</dbReference>
<dbReference type="PIRSF" id="PIRSF000144">
    <property type="entry name" value="CbbBc"/>
    <property type="match status" value="1"/>
</dbReference>
<evidence type="ECO:0000256" key="3">
    <source>
        <dbReference type="ARBA" id="ARBA00022723"/>
    </source>
</evidence>
<evidence type="ECO:0000256" key="4">
    <source>
        <dbReference type="ARBA" id="ARBA00023004"/>
    </source>
</evidence>
<evidence type="ECO:0000256" key="2">
    <source>
        <dbReference type="ARBA" id="ARBA00022485"/>
    </source>
</evidence>
<dbReference type="InterPro" id="IPR006657">
    <property type="entry name" value="MoPterin_dinucl-bd_dom"/>
</dbReference>
<dbReference type="STRING" id="84521.SAMN04487994_100625"/>
<keyword evidence="5" id="KW-0411">Iron-sulfur</keyword>
<dbReference type="EMBL" id="PNHE01000016">
    <property type="protein sequence ID" value="PMC58368.1"/>
    <property type="molecule type" value="Genomic_DNA"/>
</dbReference>
<proteinExistence type="predicted"/>
<dbReference type="SMART" id="SM00926">
    <property type="entry name" value="Molybdop_Fe4S4"/>
    <property type="match status" value="1"/>
</dbReference>
<accession>A0A2N6SMQ9</accession>
<dbReference type="Pfam" id="PF04879">
    <property type="entry name" value="Molybdop_Fe4S4"/>
    <property type="match status" value="1"/>
</dbReference>
<feature type="domain" description="HTH cro/C1-type" evidence="6">
    <location>
        <begin position="357"/>
        <end position="370"/>
    </location>
</feature>
<dbReference type="Pfam" id="PF01568">
    <property type="entry name" value="Molydop_binding"/>
    <property type="match status" value="1"/>
</dbReference>
<dbReference type="AlphaFoldDB" id="A0A2N6SMQ9"/>
<dbReference type="Gene3D" id="2.40.40.20">
    <property type="match status" value="1"/>
</dbReference>
<dbReference type="InterPro" id="IPR006656">
    <property type="entry name" value="Mopterin_OxRdtase"/>
</dbReference>
<comment type="caution">
    <text evidence="8">The sequence shown here is derived from an EMBL/GenBank/DDBJ whole genome shotgun (WGS) entry which is preliminary data.</text>
</comment>
<dbReference type="Gene3D" id="3.40.228.10">
    <property type="entry name" value="Dimethylsulfoxide Reductase, domain 2"/>
    <property type="match status" value="1"/>
</dbReference>
<dbReference type="SUPFAM" id="SSF53706">
    <property type="entry name" value="Formate dehydrogenase/DMSO reductase, domains 1-3"/>
    <property type="match status" value="1"/>
</dbReference>
<comment type="cofactor">
    <cofactor evidence="1">
        <name>Mo-bis(molybdopterin guanine dinucleotide)</name>
        <dbReference type="ChEBI" id="CHEBI:60539"/>
    </cofactor>
</comment>
<keyword evidence="4" id="KW-0408">Iron</keyword>
<dbReference type="InterPro" id="IPR001387">
    <property type="entry name" value="Cro/C1-type_HTH"/>
</dbReference>
<evidence type="ECO:0000259" key="6">
    <source>
        <dbReference type="PROSITE" id="PS50943"/>
    </source>
</evidence>
<dbReference type="Gene3D" id="3.40.50.740">
    <property type="match status" value="1"/>
</dbReference>
<evidence type="ECO:0000256" key="5">
    <source>
        <dbReference type="ARBA" id="ARBA00023014"/>
    </source>
</evidence>
<dbReference type="GO" id="GO:0043546">
    <property type="term" value="F:molybdopterin cofactor binding"/>
    <property type="evidence" value="ECO:0007669"/>
    <property type="project" value="InterPro"/>
</dbReference>
<evidence type="ECO:0000256" key="1">
    <source>
        <dbReference type="ARBA" id="ARBA00001942"/>
    </source>
</evidence>
<reference evidence="8 9" key="1">
    <citation type="submission" date="2017-09" db="EMBL/GenBank/DDBJ databases">
        <title>Bacterial strain isolated from the female urinary microbiota.</title>
        <authorList>
            <person name="Thomas-White K."/>
            <person name="Kumar N."/>
            <person name="Forster S."/>
            <person name="Putonti C."/>
            <person name="Lawley T."/>
            <person name="Wolfe A.J."/>
        </authorList>
    </citation>
    <scope>NUCLEOTIDE SEQUENCE [LARGE SCALE GENOMIC DNA]</scope>
    <source>
        <strain evidence="8 9">UMB0852</strain>
    </source>
</reference>
<gene>
    <name evidence="8" type="ORF">CJ205_04775</name>
</gene>
<dbReference type="PROSITE" id="PS51669">
    <property type="entry name" value="4FE4S_MOW_BIS_MGD"/>
    <property type="match status" value="1"/>
</dbReference>
<dbReference type="OrthoDB" id="9805142at2"/>
<feature type="domain" description="4Fe-4S Mo/W bis-MGD-type" evidence="7">
    <location>
        <begin position="1"/>
        <end position="57"/>
    </location>
</feature>
<dbReference type="PANTHER" id="PTHR43105:SF10">
    <property type="entry name" value="NADH-QUINONE OXIDOREDUCTASE SUBUNIT G"/>
    <property type="match status" value="1"/>
</dbReference>
<protein>
    <submittedName>
        <fullName evidence="8">Nitrate reductase</fullName>
    </submittedName>
</protein>
<dbReference type="SUPFAM" id="SSF50692">
    <property type="entry name" value="ADC-like"/>
    <property type="match status" value="1"/>
</dbReference>
<dbReference type="PROSITE" id="PS50943">
    <property type="entry name" value="HTH_CROC1"/>
    <property type="match status" value="1"/>
</dbReference>
<evidence type="ECO:0000259" key="7">
    <source>
        <dbReference type="PROSITE" id="PS51669"/>
    </source>
</evidence>
<sequence>MERIQSTCNYCAISCGLDFLVENDEIKKIIPKSGYPVNPGLLCIKGLNLDKQQTIHRPNPLPKIRQEDGSMKVVSWDEGFEHVAEKIQAIQKKYGEEAFAGISTGQLLVEDFALLGHMMRNHLQANLDGNTRLCMATAVVAHKQSFGFDAPGYTIKDMELSDTIIYVGANPVVAHPVIWNRVRASRKPSDRIIVIDPRCSETAQEADYHYPIKHDSDLTLFYTLANILIERDHLDHDFIQQHTNHFESFKEFVKDFTLERGVKTTGLSKEQFLELADLIMTGKRVSFWWTMGVNQHYEGVRVAQSIINLALMTGNIGKPGTGANSLTGQTNAMGSRLFSNTTALHGGADYTNEAERERIADIFGVTPDYLAKKPTIPYNEIVEGVNSGKIKGLWIICTNPRHSWTNNKTFMEAVEKLELFVVQDLYDDTETSELASVFFPVVPGIKKEGTIINTERRLSPVRPVISKTEDERTDQEVFLGVAEKLGMDISRWDEPRKIFEMMKETSRNMPCDITGVQWDELTRSKGVQWPFPQGAILKEDERRLYEDGQFFTPDGRANFIFEEPLENPMPTTEEFPTVFNTGRSSAAAWHTRSRTREISANHQINPENAYVVMGPLMAKELDVTEEDRVMIYSSNGEQALFDVHIFDRHRNDEVFAPIHYIECNQLTASVYDSYSKEPAYKSAPVRVEKWEGSVQ</sequence>
<evidence type="ECO:0000313" key="8">
    <source>
        <dbReference type="EMBL" id="PMC58368.1"/>
    </source>
</evidence>
<dbReference type="GO" id="GO:0046872">
    <property type="term" value="F:metal ion binding"/>
    <property type="evidence" value="ECO:0007669"/>
    <property type="project" value="UniProtKB-KW"/>
</dbReference>
<dbReference type="InterPro" id="IPR006963">
    <property type="entry name" value="Mopterin_OxRdtase_4Fe-4S_dom"/>
</dbReference>
<dbReference type="RefSeq" id="WP_102227832.1">
    <property type="nucleotide sequence ID" value="NZ_PNFY01000020.1"/>
</dbReference>
<dbReference type="GO" id="GO:0016020">
    <property type="term" value="C:membrane"/>
    <property type="evidence" value="ECO:0007669"/>
    <property type="project" value="TreeGrafter"/>
</dbReference>
<evidence type="ECO:0000313" key="9">
    <source>
        <dbReference type="Proteomes" id="UP000235682"/>
    </source>
</evidence>
<keyword evidence="9" id="KW-1185">Reference proteome</keyword>
<keyword evidence="2" id="KW-0004">4Fe-4S</keyword>